<sequence length="507" mass="55645">MKRKWLALTAASALMLPIAAPNVLHTSAYAAVQSVIPGAQDVTVTKFDGTNGSWLTTKNPAQWQAAGGSIGLAPYNWGSQAAGTGWYKMYKPAAVTGTQIKGAFGDARFVLRIPDNWNGKLVVAGTPGTRDEFSTDLLFSDFVLAKGYAFAASDKGTAGEADASDPLAKAKNPLIAADDSMAEWHQRFRELTKAAQAYLVQHYPEQLISRHDKQNPASKLITKDHQVPTYAIGISNGGYVVRYALEHDGKRKTGEPALFDGGVDWEGVLWRAKDPNLITSLTQVVNNAGQAIYGTGAAKEEAVKAMHAAGLPEGSEKLWAYHDQIYWFLTLNMYRDEIDPNAPGRIDWHNYFNLIGGLRDRTYDGIFKDYNYMLRPGSVKNNVRAIENTGDLQAPLISIAGTYDSLIFPSVHADRYSELVKNNGSASLHRMYKIEKGNHVDSLVWNSATDQEKQLQPLLPYAHQSFDLLVDWVENKQKAPASHTVAAPKVNTNVVNLKTGEEHEPAE</sequence>
<dbReference type="AlphaFoldDB" id="A0AA41X902"/>
<reference evidence="2" key="1">
    <citation type="submission" date="2022-07" db="EMBL/GenBank/DDBJ databases">
        <authorList>
            <person name="Li W.-J."/>
            <person name="Deng Q.-Q."/>
        </authorList>
    </citation>
    <scope>NUCLEOTIDE SEQUENCE</scope>
    <source>
        <strain evidence="2">SYSU M60031</strain>
    </source>
</reference>
<keyword evidence="1" id="KW-0732">Signal</keyword>
<feature type="signal peptide" evidence="1">
    <location>
        <begin position="1"/>
        <end position="30"/>
    </location>
</feature>
<proteinExistence type="predicted"/>
<gene>
    <name evidence="2" type="ORF">NK662_08505</name>
</gene>
<dbReference type="Proteomes" id="UP001156102">
    <property type="component" value="Unassembled WGS sequence"/>
</dbReference>
<organism evidence="2 3">
    <name type="scientific">Ectobacillus ponti</name>
    <dbReference type="NCBI Taxonomy" id="2961894"/>
    <lineage>
        <taxon>Bacteria</taxon>
        <taxon>Bacillati</taxon>
        <taxon>Bacillota</taxon>
        <taxon>Bacilli</taxon>
        <taxon>Bacillales</taxon>
        <taxon>Bacillaceae</taxon>
        <taxon>Ectobacillus</taxon>
    </lineage>
</organism>
<name>A0AA41X902_9BACI</name>
<dbReference type="SUPFAM" id="SSF53474">
    <property type="entry name" value="alpha/beta-Hydrolases"/>
    <property type="match status" value="1"/>
</dbReference>
<keyword evidence="3" id="KW-1185">Reference proteome</keyword>
<evidence type="ECO:0000313" key="2">
    <source>
        <dbReference type="EMBL" id="MCP8968580.1"/>
    </source>
</evidence>
<evidence type="ECO:0000256" key="1">
    <source>
        <dbReference type="SAM" id="SignalP"/>
    </source>
</evidence>
<dbReference type="InterPro" id="IPR029058">
    <property type="entry name" value="AB_hydrolase_fold"/>
</dbReference>
<feature type="chain" id="PRO_5041410425" evidence="1">
    <location>
        <begin position="31"/>
        <end position="507"/>
    </location>
</feature>
<protein>
    <submittedName>
        <fullName evidence="2">Alpha/beta hydrolase</fullName>
    </submittedName>
</protein>
<dbReference type="EMBL" id="JANCLT010000003">
    <property type="protein sequence ID" value="MCP8968580.1"/>
    <property type="molecule type" value="Genomic_DNA"/>
</dbReference>
<accession>A0AA41X902</accession>
<comment type="caution">
    <text evidence="2">The sequence shown here is derived from an EMBL/GenBank/DDBJ whole genome shotgun (WGS) entry which is preliminary data.</text>
</comment>
<dbReference type="Gene3D" id="3.40.50.1820">
    <property type="entry name" value="alpha/beta hydrolase"/>
    <property type="match status" value="1"/>
</dbReference>
<dbReference type="RefSeq" id="WP_254758483.1">
    <property type="nucleotide sequence ID" value="NZ_JANCLT010000003.1"/>
</dbReference>
<evidence type="ECO:0000313" key="3">
    <source>
        <dbReference type="Proteomes" id="UP001156102"/>
    </source>
</evidence>
<keyword evidence="2" id="KW-0378">Hydrolase</keyword>
<dbReference type="GO" id="GO:0016787">
    <property type="term" value="F:hydrolase activity"/>
    <property type="evidence" value="ECO:0007669"/>
    <property type="project" value="UniProtKB-KW"/>
</dbReference>